<dbReference type="InterPro" id="IPR036736">
    <property type="entry name" value="ACP-like_sf"/>
</dbReference>
<dbReference type="GO" id="GO:0044550">
    <property type="term" value="P:secondary metabolite biosynthetic process"/>
    <property type="evidence" value="ECO:0007669"/>
    <property type="project" value="UniProtKB-ARBA"/>
</dbReference>
<dbReference type="InterPro" id="IPR009081">
    <property type="entry name" value="PP-bd_ACP"/>
</dbReference>
<evidence type="ECO:0000256" key="3">
    <source>
        <dbReference type="ARBA" id="ARBA00022553"/>
    </source>
</evidence>
<dbReference type="GO" id="GO:0031177">
    <property type="term" value="F:phosphopantetheine binding"/>
    <property type="evidence" value="ECO:0007669"/>
    <property type="project" value="InterPro"/>
</dbReference>
<dbReference type="InterPro" id="IPR023213">
    <property type="entry name" value="CAT-like_dom_sf"/>
</dbReference>
<dbReference type="Gene3D" id="3.30.559.30">
    <property type="entry name" value="Nonribosomal peptide synthetase, condensation domain"/>
    <property type="match status" value="1"/>
</dbReference>
<dbReference type="InterPro" id="IPR045851">
    <property type="entry name" value="AMP-bd_C_sf"/>
</dbReference>
<dbReference type="GO" id="GO:0043041">
    <property type="term" value="P:amino acid activation for nonribosomal peptide biosynthetic process"/>
    <property type="evidence" value="ECO:0007669"/>
    <property type="project" value="TreeGrafter"/>
</dbReference>
<dbReference type="Pfam" id="PF00501">
    <property type="entry name" value="AMP-binding"/>
    <property type="match status" value="1"/>
</dbReference>
<dbReference type="PROSITE" id="PS00012">
    <property type="entry name" value="PHOSPHOPANTETHEINE"/>
    <property type="match status" value="1"/>
</dbReference>
<dbReference type="FunFam" id="3.30.559.10:FF:000012">
    <property type="entry name" value="Non-ribosomal peptide synthetase"/>
    <property type="match status" value="1"/>
</dbReference>
<dbReference type="InterPro" id="IPR010071">
    <property type="entry name" value="AA_adenyl_dom"/>
</dbReference>
<dbReference type="PROSITE" id="PS00455">
    <property type="entry name" value="AMP_BINDING"/>
    <property type="match status" value="1"/>
</dbReference>
<evidence type="ECO:0000256" key="2">
    <source>
        <dbReference type="ARBA" id="ARBA00022450"/>
    </source>
</evidence>
<dbReference type="EMBL" id="BIFT01000002">
    <property type="protein sequence ID" value="GCE31294.1"/>
    <property type="molecule type" value="Genomic_DNA"/>
</dbReference>
<organism evidence="5 6">
    <name type="scientific">Dictyobacter alpinus</name>
    <dbReference type="NCBI Taxonomy" id="2014873"/>
    <lineage>
        <taxon>Bacteria</taxon>
        <taxon>Bacillati</taxon>
        <taxon>Chloroflexota</taxon>
        <taxon>Ktedonobacteria</taxon>
        <taxon>Ktedonobacterales</taxon>
        <taxon>Dictyobacteraceae</taxon>
        <taxon>Dictyobacter</taxon>
    </lineage>
</organism>
<dbReference type="InterPro" id="IPR025110">
    <property type="entry name" value="AMP-bd_C"/>
</dbReference>
<dbReference type="InterPro" id="IPR020845">
    <property type="entry name" value="AMP-binding_CS"/>
</dbReference>
<dbReference type="OrthoDB" id="3671989at2"/>
<comment type="cofactor">
    <cofactor evidence="1">
        <name>pantetheine 4'-phosphate</name>
        <dbReference type="ChEBI" id="CHEBI:47942"/>
    </cofactor>
</comment>
<dbReference type="CDD" id="cd17646">
    <property type="entry name" value="A_NRPS_AB3403-like"/>
    <property type="match status" value="1"/>
</dbReference>
<evidence type="ECO:0000259" key="4">
    <source>
        <dbReference type="PROSITE" id="PS50075"/>
    </source>
</evidence>
<evidence type="ECO:0000256" key="1">
    <source>
        <dbReference type="ARBA" id="ARBA00001957"/>
    </source>
</evidence>
<dbReference type="InterPro" id="IPR020806">
    <property type="entry name" value="PKS_PP-bd"/>
</dbReference>
<dbReference type="Gene3D" id="3.30.300.30">
    <property type="match status" value="1"/>
</dbReference>
<dbReference type="GO" id="GO:0072330">
    <property type="term" value="P:monocarboxylic acid biosynthetic process"/>
    <property type="evidence" value="ECO:0007669"/>
    <property type="project" value="UniProtKB-ARBA"/>
</dbReference>
<dbReference type="PROSITE" id="PS50075">
    <property type="entry name" value="CARRIER"/>
    <property type="match status" value="1"/>
</dbReference>
<feature type="domain" description="Carrier" evidence="4">
    <location>
        <begin position="1032"/>
        <end position="1107"/>
    </location>
</feature>
<dbReference type="FunFam" id="3.40.50.980:FF:000001">
    <property type="entry name" value="Non-ribosomal peptide synthetase"/>
    <property type="match status" value="1"/>
</dbReference>
<dbReference type="GO" id="GO:0003824">
    <property type="term" value="F:catalytic activity"/>
    <property type="evidence" value="ECO:0007669"/>
    <property type="project" value="InterPro"/>
</dbReference>
<dbReference type="Pfam" id="PF00550">
    <property type="entry name" value="PP-binding"/>
    <property type="match status" value="1"/>
</dbReference>
<sequence length="1134" mass="129078">MRIDEQRTLATDTPIVDKKQQLLEERLKQFQSNVSVLEAHPASTENVSLSHRPAELTEKAPLSFAQQRIWFMQHLEPESAFYNEPVALSIRGQLNIHALTQALDEIVRRHEVMRSTFPLIDGQIVQRLQPMSQDALTIPIRDISTVPVEEQDAEVRRITAEEMAHLFHLDTDIPWRTLLIRLNTEEHVSLTVMHHIITDGWSMEIFIAEIGQLYAAYSGGQAPLLPDLPLQYADYACWQRGWIENEVMAAQLPYWKQRMAEPLPELHLPTDHLRPAIQSYHGRRRALTIPKHLVQRLQEISQQEGTTLFMTLLTAFNVLLYRYSGQEDIIVGSPIAGRRRPELESLIGCFVNTLALRTDLSNNPSFLELLQRVRHVTVDAYDHQDLPFEKLVEELHLERNQSQNPLFQVLFVLQNMPTAVQKLGDLTIEPYDVEIKTAKFDLTLALQEVDQQLEGYIEYNTDLFEEATINGIQTNFNHILSLLVANPMAHIADFECLPDEQWQQIERWNATEKDYTLETLQRMFEAQVARTPEAEAVRYDQVKLSYQELNERANQFAHYLQGLGIGSDTLVAISMDRSLELVIALLSILKTGAAYVPIDPAYPNERISVMLEDADIAVLLTQEKFLKKFPDVQAQILTEKTVMQELANQSKENPVSSATIDNLAYVIYTSGSTGRPKGVMNTQRGISNRLQWMQEAYQLGANDRVLQKTPISFDVSVWEFFWPLLYGAQLVLAKPGGQRDSEYLVATIREQQITTMHFVPSMLRAFLAAPEVESCSSLQRVICSGEALPYDLQQTFFERLPQAKLYNLYGPTEAAIDVTAWECQRDSQEPIVPIGYPIANTQLYILDAYQHLVPIGVVGELYIGGTGLASGYLNQPELTREYFIAHPFSMLPDEYLYRTGDLAYYRNDGAIVYQGRNDEQVKLRGVRIELGEIEHVLNNHPALHESVVLVREDTPFDQRLVAYLRAQPGEEPAASELRSYVRQVLPEAMVPTAFVYLDAFPLQPNGKLDRRALPAPDASILLDEEPEEDYQAPATPTEKQVAEIWAQMLGVSQVSTTANFFEIGGHSLLVAQVLGRIHDVFDVDLPLRMMFQSPTVEALSKDIERVKARTAELKRRPSVRAVSRESYRTRRTED</sequence>
<dbReference type="Proteomes" id="UP000287171">
    <property type="component" value="Unassembled WGS sequence"/>
</dbReference>
<dbReference type="CDD" id="cd19531">
    <property type="entry name" value="LCL_NRPS-like"/>
    <property type="match status" value="1"/>
</dbReference>
<dbReference type="InterPro" id="IPR006162">
    <property type="entry name" value="Ppantetheine_attach_site"/>
</dbReference>
<dbReference type="Pfam" id="PF00668">
    <property type="entry name" value="Condensation"/>
    <property type="match status" value="1"/>
</dbReference>
<dbReference type="SMART" id="SM00823">
    <property type="entry name" value="PKS_PP"/>
    <property type="match status" value="1"/>
</dbReference>
<dbReference type="SUPFAM" id="SSF52777">
    <property type="entry name" value="CoA-dependent acyltransferases"/>
    <property type="match status" value="2"/>
</dbReference>
<dbReference type="Gene3D" id="1.10.1200.10">
    <property type="entry name" value="ACP-like"/>
    <property type="match status" value="1"/>
</dbReference>
<proteinExistence type="predicted"/>
<dbReference type="Gene3D" id="3.40.50.980">
    <property type="match status" value="2"/>
</dbReference>
<dbReference type="FunFam" id="2.30.38.10:FF:000001">
    <property type="entry name" value="Non-ribosomal peptide synthetase PvdI"/>
    <property type="match status" value="1"/>
</dbReference>
<dbReference type="GO" id="GO:0008610">
    <property type="term" value="P:lipid biosynthetic process"/>
    <property type="evidence" value="ECO:0007669"/>
    <property type="project" value="UniProtKB-ARBA"/>
</dbReference>
<dbReference type="NCBIfam" id="TIGR01733">
    <property type="entry name" value="AA-adenyl-dom"/>
    <property type="match status" value="1"/>
</dbReference>
<dbReference type="FunFam" id="3.40.50.12780:FF:000012">
    <property type="entry name" value="Non-ribosomal peptide synthetase"/>
    <property type="match status" value="1"/>
</dbReference>
<dbReference type="Gene3D" id="3.30.559.10">
    <property type="entry name" value="Chloramphenicol acetyltransferase-like domain"/>
    <property type="match status" value="1"/>
</dbReference>
<protein>
    <recommendedName>
        <fullName evidence="4">Carrier domain-containing protein</fullName>
    </recommendedName>
</protein>
<dbReference type="FunFam" id="1.10.1200.10:FF:000016">
    <property type="entry name" value="Non-ribosomal peptide synthase"/>
    <property type="match status" value="1"/>
</dbReference>
<dbReference type="Pfam" id="PF13193">
    <property type="entry name" value="AMP-binding_C"/>
    <property type="match status" value="1"/>
</dbReference>
<dbReference type="AlphaFoldDB" id="A0A402BIS3"/>
<dbReference type="SUPFAM" id="SSF56801">
    <property type="entry name" value="Acetyl-CoA synthetase-like"/>
    <property type="match status" value="1"/>
</dbReference>
<dbReference type="FunFam" id="3.30.300.30:FF:000010">
    <property type="entry name" value="Enterobactin synthetase component F"/>
    <property type="match status" value="1"/>
</dbReference>
<dbReference type="GO" id="GO:0005829">
    <property type="term" value="C:cytosol"/>
    <property type="evidence" value="ECO:0007669"/>
    <property type="project" value="TreeGrafter"/>
</dbReference>
<evidence type="ECO:0000313" key="6">
    <source>
        <dbReference type="Proteomes" id="UP000287171"/>
    </source>
</evidence>
<dbReference type="InterPro" id="IPR000873">
    <property type="entry name" value="AMP-dep_synth/lig_dom"/>
</dbReference>
<dbReference type="RefSeq" id="WP_126631277.1">
    <property type="nucleotide sequence ID" value="NZ_BIFT01000002.1"/>
</dbReference>
<comment type="caution">
    <text evidence="5">The sequence shown here is derived from an EMBL/GenBank/DDBJ whole genome shotgun (WGS) entry which is preliminary data.</text>
</comment>
<dbReference type="PANTHER" id="PTHR45527">
    <property type="entry name" value="NONRIBOSOMAL PEPTIDE SYNTHETASE"/>
    <property type="match status" value="1"/>
</dbReference>
<accession>A0A402BIS3</accession>
<name>A0A402BIS3_9CHLR</name>
<dbReference type="InterPro" id="IPR001242">
    <property type="entry name" value="Condensation_dom"/>
</dbReference>
<dbReference type="FunFam" id="3.40.50.980:FF:000002">
    <property type="entry name" value="Enterobactin synthetase component F"/>
    <property type="match status" value="1"/>
</dbReference>
<reference evidence="6" key="1">
    <citation type="submission" date="2018-12" db="EMBL/GenBank/DDBJ databases">
        <title>Tengunoibacter tsumagoiensis gen. nov., sp. nov., Dictyobacter kobayashii sp. nov., D. alpinus sp. nov., and D. joshuensis sp. nov. and description of Dictyobacteraceae fam. nov. within the order Ktedonobacterales isolated from Tengu-no-mugimeshi.</title>
        <authorList>
            <person name="Wang C.M."/>
            <person name="Zheng Y."/>
            <person name="Sakai Y."/>
            <person name="Toyoda A."/>
            <person name="Minakuchi Y."/>
            <person name="Abe K."/>
            <person name="Yokota A."/>
            <person name="Yabe S."/>
        </authorList>
    </citation>
    <scope>NUCLEOTIDE SEQUENCE [LARGE SCALE GENOMIC DNA]</scope>
    <source>
        <strain evidence="6">Uno16</strain>
    </source>
</reference>
<dbReference type="Gene3D" id="2.30.38.10">
    <property type="entry name" value="Luciferase, Domain 3"/>
    <property type="match status" value="1"/>
</dbReference>
<evidence type="ECO:0000313" key="5">
    <source>
        <dbReference type="EMBL" id="GCE31294.1"/>
    </source>
</evidence>
<dbReference type="SUPFAM" id="SSF47336">
    <property type="entry name" value="ACP-like"/>
    <property type="match status" value="1"/>
</dbReference>
<keyword evidence="3" id="KW-0597">Phosphoprotein</keyword>
<gene>
    <name evidence="5" type="ORF">KDA_67780</name>
</gene>
<keyword evidence="2" id="KW-0596">Phosphopantetheine</keyword>
<dbReference type="PANTHER" id="PTHR45527:SF1">
    <property type="entry name" value="FATTY ACID SYNTHASE"/>
    <property type="match status" value="1"/>
</dbReference>
<keyword evidence="6" id="KW-1185">Reference proteome</keyword>